<protein>
    <submittedName>
        <fullName evidence="2">Uncharacterized protein</fullName>
    </submittedName>
</protein>
<accession>A0A9P9WFV4</accession>
<comment type="caution">
    <text evidence="2">The sequence shown here is derived from an EMBL/GenBank/DDBJ whole genome shotgun (WGS) entry which is preliminary data.</text>
</comment>
<gene>
    <name evidence="2" type="ORF">JX265_009718</name>
</gene>
<reference evidence="2" key="1">
    <citation type="submission" date="2021-03" db="EMBL/GenBank/DDBJ databases">
        <title>Revisited historic fungal species revealed as producer of novel bioactive compounds through whole genome sequencing and comparative genomics.</title>
        <authorList>
            <person name="Vignolle G.A."/>
            <person name="Hochenegger N."/>
            <person name="Mach R.L."/>
            <person name="Mach-Aigner A.R."/>
            <person name="Javad Rahimi M."/>
            <person name="Salim K.A."/>
            <person name="Chan C.M."/>
            <person name="Lim L.B.L."/>
            <person name="Cai F."/>
            <person name="Druzhinina I.S."/>
            <person name="U'Ren J.M."/>
            <person name="Derntl C."/>
        </authorList>
    </citation>
    <scope>NUCLEOTIDE SEQUENCE</scope>
    <source>
        <strain evidence="2">TUCIM 5799</strain>
    </source>
</reference>
<dbReference type="AlphaFoldDB" id="A0A9P9WFV4"/>
<organism evidence="2 3">
    <name type="scientific">Neoarthrinium moseri</name>
    <dbReference type="NCBI Taxonomy" id="1658444"/>
    <lineage>
        <taxon>Eukaryota</taxon>
        <taxon>Fungi</taxon>
        <taxon>Dikarya</taxon>
        <taxon>Ascomycota</taxon>
        <taxon>Pezizomycotina</taxon>
        <taxon>Sordariomycetes</taxon>
        <taxon>Xylariomycetidae</taxon>
        <taxon>Amphisphaeriales</taxon>
        <taxon>Apiosporaceae</taxon>
        <taxon>Neoarthrinium</taxon>
    </lineage>
</organism>
<dbReference type="Proteomes" id="UP000829685">
    <property type="component" value="Unassembled WGS sequence"/>
</dbReference>
<evidence type="ECO:0000256" key="1">
    <source>
        <dbReference type="SAM" id="MobiDB-lite"/>
    </source>
</evidence>
<feature type="region of interest" description="Disordered" evidence="1">
    <location>
        <begin position="90"/>
        <end position="134"/>
    </location>
</feature>
<evidence type="ECO:0000313" key="3">
    <source>
        <dbReference type="Proteomes" id="UP000829685"/>
    </source>
</evidence>
<keyword evidence="3" id="KW-1185">Reference proteome</keyword>
<name>A0A9P9WFV4_9PEZI</name>
<dbReference type="EMBL" id="JAFIMR010000030">
    <property type="protein sequence ID" value="KAI1861099.1"/>
    <property type="molecule type" value="Genomic_DNA"/>
</dbReference>
<evidence type="ECO:0000313" key="2">
    <source>
        <dbReference type="EMBL" id="KAI1861099.1"/>
    </source>
</evidence>
<sequence>MGIEFGLFYPSGSIKLDHARRWLGWAPIAGINQQSMFNAECGGQALPYPAVPPDSPLPSRAESASCAGAAAAEGNSFSSRTVLCCLPPSLVGRESSPRSRRHYHTPVASEQSIPNPGPEPRPWGEVIEADVMDP</sequence>
<proteinExistence type="predicted"/>